<feature type="non-terminal residue" evidence="2">
    <location>
        <position position="1"/>
    </location>
</feature>
<evidence type="ECO:0000313" key="2">
    <source>
        <dbReference type="EMBL" id="KAF0720945.1"/>
    </source>
</evidence>
<reference evidence="2 3" key="1">
    <citation type="submission" date="2019-08" db="EMBL/GenBank/DDBJ databases">
        <title>Whole genome of Aphis craccivora.</title>
        <authorList>
            <person name="Voronova N.V."/>
            <person name="Shulinski R.S."/>
            <person name="Bandarenka Y.V."/>
            <person name="Zhorov D.G."/>
            <person name="Warner D."/>
        </authorList>
    </citation>
    <scope>NUCLEOTIDE SEQUENCE [LARGE SCALE GENOMIC DNA]</scope>
    <source>
        <strain evidence="2">180601</strain>
        <tissue evidence="2">Whole Body</tissue>
    </source>
</reference>
<dbReference type="AlphaFoldDB" id="A0A6G0W4X1"/>
<name>A0A6G0W4X1_APHCR</name>
<organism evidence="2 3">
    <name type="scientific">Aphis craccivora</name>
    <name type="common">Cowpea aphid</name>
    <dbReference type="NCBI Taxonomy" id="307492"/>
    <lineage>
        <taxon>Eukaryota</taxon>
        <taxon>Metazoa</taxon>
        <taxon>Ecdysozoa</taxon>
        <taxon>Arthropoda</taxon>
        <taxon>Hexapoda</taxon>
        <taxon>Insecta</taxon>
        <taxon>Pterygota</taxon>
        <taxon>Neoptera</taxon>
        <taxon>Paraneoptera</taxon>
        <taxon>Hemiptera</taxon>
        <taxon>Sternorrhyncha</taxon>
        <taxon>Aphidomorpha</taxon>
        <taxon>Aphidoidea</taxon>
        <taxon>Aphididae</taxon>
        <taxon>Aphidini</taxon>
        <taxon>Aphis</taxon>
        <taxon>Aphis</taxon>
    </lineage>
</organism>
<dbReference type="EMBL" id="VUJU01009356">
    <property type="protein sequence ID" value="KAF0720945.1"/>
    <property type="molecule type" value="Genomic_DNA"/>
</dbReference>
<keyword evidence="3" id="KW-1185">Reference proteome</keyword>
<feature type="region of interest" description="Disordered" evidence="1">
    <location>
        <begin position="198"/>
        <end position="229"/>
    </location>
</feature>
<feature type="compositionally biased region" description="Basic and acidic residues" evidence="1">
    <location>
        <begin position="206"/>
        <end position="215"/>
    </location>
</feature>
<feature type="region of interest" description="Disordered" evidence="1">
    <location>
        <begin position="144"/>
        <end position="170"/>
    </location>
</feature>
<evidence type="ECO:0000256" key="1">
    <source>
        <dbReference type="SAM" id="MobiDB-lite"/>
    </source>
</evidence>
<evidence type="ECO:0000313" key="3">
    <source>
        <dbReference type="Proteomes" id="UP000478052"/>
    </source>
</evidence>
<gene>
    <name evidence="2" type="ORF">FWK35_00027228</name>
</gene>
<dbReference type="Proteomes" id="UP000478052">
    <property type="component" value="Unassembled WGS sequence"/>
</dbReference>
<proteinExistence type="predicted"/>
<accession>A0A6G0W4X1</accession>
<sequence length="262" mass="29390">SIGQTVASFECLVCTDYPFLNILCNRYRTARHRHEFRSSPSNNMTSLTQFLILFIAVVTFGEVVDMHPDSNSPDDGIDELSERLVNLTMSATDYSNIDRWMMWLLRTRPESPQTSSPVETTTTKFVMNLHPGWRKRRQALVKLRGGDDGSNPVVSLTSSSTPSNMNNNGINPDMSKVKLFNWILRNLETEARKQVQKSVLKNRSRRSAEDVKMSSDKNTTQLADPKPKNQGTISINALTCALSLGLPIALPLQCVPFILNSL</sequence>
<dbReference type="OrthoDB" id="6625110at2759"/>
<comment type="caution">
    <text evidence="2">The sequence shown here is derived from an EMBL/GenBank/DDBJ whole genome shotgun (WGS) entry which is preliminary data.</text>
</comment>
<protein>
    <submittedName>
        <fullName evidence="2">Uncharacterized protein</fullName>
    </submittedName>
</protein>
<feature type="non-terminal residue" evidence="2">
    <location>
        <position position="262"/>
    </location>
</feature>
<feature type="compositionally biased region" description="Low complexity" evidence="1">
    <location>
        <begin position="150"/>
        <end position="168"/>
    </location>
</feature>